<evidence type="ECO:0000313" key="1">
    <source>
        <dbReference type="EMBL" id="HJB74045.1"/>
    </source>
</evidence>
<comment type="caution">
    <text evidence="1">The sequence shown here is derived from an EMBL/GenBank/DDBJ whole genome shotgun (WGS) entry which is preliminary data.</text>
</comment>
<evidence type="ECO:0000313" key="2">
    <source>
        <dbReference type="Proteomes" id="UP000823877"/>
    </source>
</evidence>
<proteinExistence type="predicted"/>
<reference evidence="1" key="1">
    <citation type="journal article" date="2021" name="PeerJ">
        <title>Extensive microbial diversity within the chicken gut microbiome revealed by metagenomics and culture.</title>
        <authorList>
            <person name="Gilroy R."/>
            <person name="Ravi A."/>
            <person name="Getino M."/>
            <person name="Pursley I."/>
            <person name="Horton D.L."/>
            <person name="Alikhan N.F."/>
            <person name="Baker D."/>
            <person name="Gharbi K."/>
            <person name="Hall N."/>
            <person name="Watson M."/>
            <person name="Adriaenssens E.M."/>
            <person name="Foster-Nyarko E."/>
            <person name="Jarju S."/>
            <person name="Secka A."/>
            <person name="Antonio M."/>
            <person name="Oren A."/>
            <person name="Chaudhuri R.R."/>
            <person name="La Ragione R."/>
            <person name="Hildebrand F."/>
            <person name="Pallen M.J."/>
        </authorList>
    </citation>
    <scope>NUCLEOTIDE SEQUENCE</scope>
    <source>
        <strain evidence="1">CHK188-16595</strain>
    </source>
</reference>
<gene>
    <name evidence="1" type="ORF">IAA37_00005</name>
</gene>
<dbReference type="EMBL" id="DWXN01000001">
    <property type="protein sequence ID" value="HJB74045.1"/>
    <property type="molecule type" value="Genomic_DNA"/>
</dbReference>
<reference evidence="1" key="2">
    <citation type="submission" date="2021-04" db="EMBL/GenBank/DDBJ databases">
        <authorList>
            <person name="Gilroy R."/>
        </authorList>
    </citation>
    <scope>NUCLEOTIDE SEQUENCE</scope>
    <source>
        <strain evidence="1">CHK188-16595</strain>
    </source>
</reference>
<name>A0A9D2MH69_9FIRM</name>
<dbReference type="AlphaFoldDB" id="A0A9D2MH69"/>
<accession>A0A9D2MH69</accession>
<protein>
    <submittedName>
        <fullName evidence="1">Uncharacterized protein</fullName>
    </submittedName>
</protein>
<dbReference type="Proteomes" id="UP000823877">
    <property type="component" value="Unassembled WGS sequence"/>
</dbReference>
<organism evidence="1 2">
    <name type="scientific">Candidatus Eubacterium faecale</name>
    <dbReference type="NCBI Taxonomy" id="2838568"/>
    <lineage>
        <taxon>Bacteria</taxon>
        <taxon>Bacillati</taxon>
        <taxon>Bacillota</taxon>
        <taxon>Clostridia</taxon>
        <taxon>Eubacteriales</taxon>
        <taxon>Eubacteriaceae</taxon>
        <taxon>Eubacterium</taxon>
    </lineage>
</organism>
<sequence>MIQITSYEYRSEPSFLRNQFSGVGMFSIPLIRKQAVRLEDFALIGYDKINQSNETGKTVHFFPDDQAAGNRTQYGFKRLLSVRSALKISVYGSIPAISCLARSKISSLKTAQH</sequence>